<feature type="domain" description="C-type lectin" evidence="2">
    <location>
        <begin position="35"/>
        <end position="92"/>
    </location>
</feature>
<dbReference type="Pfam" id="PF00059">
    <property type="entry name" value="Lectin_C"/>
    <property type="match status" value="1"/>
</dbReference>
<dbReference type="InterPro" id="IPR050828">
    <property type="entry name" value="C-type_lectin/matrix_domain"/>
</dbReference>
<dbReference type="InterPro" id="IPR001304">
    <property type="entry name" value="C-type_lectin-like"/>
</dbReference>
<dbReference type="PANTHER" id="PTHR45710">
    <property type="entry name" value="C-TYPE LECTIN DOMAIN-CONTAINING PROTEIN 180"/>
    <property type="match status" value="1"/>
</dbReference>
<dbReference type="STRING" id="64144.ENSATEP00000016181"/>
<dbReference type="OrthoDB" id="7357196at2759"/>
<name>A0A3Q1JN50_ANATE</name>
<reference evidence="3" key="3">
    <citation type="submission" date="2025-09" db="UniProtKB">
        <authorList>
            <consortium name="Ensembl"/>
        </authorList>
    </citation>
    <scope>IDENTIFICATION</scope>
</reference>
<evidence type="ECO:0000313" key="3">
    <source>
        <dbReference type="Ensembl" id="ENSATEP00000016181.2"/>
    </source>
</evidence>
<dbReference type="InterPro" id="IPR016187">
    <property type="entry name" value="CTDL_fold"/>
</dbReference>
<organism evidence="3 4">
    <name type="scientific">Anabas testudineus</name>
    <name type="common">Climbing perch</name>
    <name type="synonym">Anthias testudineus</name>
    <dbReference type="NCBI Taxonomy" id="64144"/>
    <lineage>
        <taxon>Eukaryota</taxon>
        <taxon>Metazoa</taxon>
        <taxon>Chordata</taxon>
        <taxon>Craniata</taxon>
        <taxon>Vertebrata</taxon>
        <taxon>Euteleostomi</taxon>
        <taxon>Actinopterygii</taxon>
        <taxon>Neopterygii</taxon>
        <taxon>Teleostei</taxon>
        <taxon>Neoteleostei</taxon>
        <taxon>Acanthomorphata</taxon>
        <taxon>Anabantaria</taxon>
        <taxon>Anabantiformes</taxon>
        <taxon>Anabantoidei</taxon>
        <taxon>Anabantidae</taxon>
        <taxon>Anabas</taxon>
    </lineage>
</organism>
<evidence type="ECO:0000259" key="2">
    <source>
        <dbReference type="PROSITE" id="PS50041"/>
    </source>
</evidence>
<dbReference type="InterPro" id="IPR016186">
    <property type="entry name" value="C-type_lectin-like/link_sf"/>
</dbReference>
<dbReference type="Gene3D" id="3.10.100.10">
    <property type="entry name" value="Mannose-Binding Protein A, subunit A"/>
    <property type="match status" value="1"/>
</dbReference>
<dbReference type="Ensembl" id="ENSATET00000016436.2">
    <property type="protein sequence ID" value="ENSATEP00000016181.2"/>
    <property type="gene ID" value="ENSATEG00000011240.2"/>
</dbReference>
<dbReference type="InParanoid" id="A0A3Q1JN50"/>
<reference evidence="3" key="2">
    <citation type="submission" date="2025-08" db="UniProtKB">
        <authorList>
            <consortium name="Ensembl"/>
        </authorList>
    </citation>
    <scope>IDENTIFICATION</scope>
</reference>
<dbReference type="SUPFAM" id="SSF56436">
    <property type="entry name" value="C-type lectin-like"/>
    <property type="match status" value="1"/>
</dbReference>
<sequence>VLFILLACYSMNKCLKHILFVEEDSDECPEDWSKFGNRCFIFIDTPKTWVDAEVYCQYEGANLASVHCEKGNRFIMSLTRGDTHNFPETWLGGFDIGENVNFPTNPCI</sequence>
<dbReference type="GeneTree" id="ENSGT00970000193500"/>
<evidence type="ECO:0000256" key="1">
    <source>
        <dbReference type="ARBA" id="ARBA00004401"/>
    </source>
</evidence>
<proteinExistence type="predicted"/>
<comment type="subcellular location">
    <subcellularLocation>
        <location evidence="1">Cell membrane</location>
        <topology evidence="1">Single-pass type II membrane protein</topology>
    </subcellularLocation>
</comment>
<dbReference type="PANTHER" id="PTHR45710:SF26">
    <property type="entry name" value="RH26557P"/>
    <property type="match status" value="1"/>
</dbReference>
<accession>A0A3Q1JN50</accession>
<protein>
    <recommendedName>
        <fullName evidence="2">C-type lectin domain-containing protein</fullName>
    </recommendedName>
</protein>
<evidence type="ECO:0000313" key="4">
    <source>
        <dbReference type="Proteomes" id="UP000265040"/>
    </source>
</evidence>
<dbReference type="GO" id="GO:0005886">
    <property type="term" value="C:plasma membrane"/>
    <property type="evidence" value="ECO:0007669"/>
    <property type="project" value="UniProtKB-SubCell"/>
</dbReference>
<dbReference type="PROSITE" id="PS50041">
    <property type="entry name" value="C_TYPE_LECTIN_2"/>
    <property type="match status" value="1"/>
</dbReference>
<dbReference type="AlphaFoldDB" id="A0A3Q1JN50"/>
<keyword evidence="4" id="KW-1185">Reference proteome</keyword>
<dbReference type="Proteomes" id="UP000265040">
    <property type="component" value="Chromosome 18"/>
</dbReference>
<reference evidence="3" key="1">
    <citation type="submission" date="2021-04" db="EMBL/GenBank/DDBJ databases">
        <authorList>
            <consortium name="Wellcome Sanger Institute Data Sharing"/>
        </authorList>
    </citation>
    <scope>NUCLEOTIDE SEQUENCE [LARGE SCALE GENOMIC DNA]</scope>
</reference>